<protein>
    <submittedName>
        <fullName evidence="2">Uncharacterized protein</fullName>
    </submittedName>
</protein>
<evidence type="ECO:0000313" key="3">
    <source>
        <dbReference type="Proteomes" id="UP000265520"/>
    </source>
</evidence>
<evidence type="ECO:0000256" key="1">
    <source>
        <dbReference type="SAM" id="MobiDB-lite"/>
    </source>
</evidence>
<organism evidence="2 3">
    <name type="scientific">Trifolium medium</name>
    <dbReference type="NCBI Taxonomy" id="97028"/>
    <lineage>
        <taxon>Eukaryota</taxon>
        <taxon>Viridiplantae</taxon>
        <taxon>Streptophyta</taxon>
        <taxon>Embryophyta</taxon>
        <taxon>Tracheophyta</taxon>
        <taxon>Spermatophyta</taxon>
        <taxon>Magnoliopsida</taxon>
        <taxon>eudicotyledons</taxon>
        <taxon>Gunneridae</taxon>
        <taxon>Pentapetalae</taxon>
        <taxon>rosids</taxon>
        <taxon>fabids</taxon>
        <taxon>Fabales</taxon>
        <taxon>Fabaceae</taxon>
        <taxon>Papilionoideae</taxon>
        <taxon>50 kb inversion clade</taxon>
        <taxon>NPAAA clade</taxon>
        <taxon>Hologalegina</taxon>
        <taxon>IRL clade</taxon>
        <taxon>Trifolieae</taxon>
        <taxon>Trifolium</taxon>
    </lineage>
</organism>
<dbReference type="Proteomes" id="UP000265520">
    <property type="component" value="Unassembled WGS sequence"/>
</dbReference>
<sequence>LPWDDDEEEEEEEEEESECDEKNTGLAMMKLVFVLKFERDYC</sequence>
<evidence type="ECO:0000313" key="2">
    <source>
        <dbReference type="EMBL" id="MCI90698.1"/>
    </source>
</evidence>
<feature type="region of interest" description="Disordered" evidence="1">
    <location>
        <begin position="1"/>
        <end position="23"/>
    </location>
</feature>
<reference evidence="2 3" key="1">
    <citation type="journal article" date="2018" name="Front. Plant Sci.">
        <title>Red Clover (Trifolium pratense) and Zigzag Clover (T. medium) - A Picture of Genomic Similarities and Differences.</title>
        <authorList>
            <person name="Dluhosova J."/>
            <person name="Istvanek J."/>
            <person name="Nedelnik J."/>
            <person name="Repkova J."/>
        </authorList>
    </citation>
    <scope>NUCLEOTIDE SEQUENCE [LARGE SCALE GENOMIC DNA]</scope>
    <source>
        <strain evidence="3">cv. 10/8</strain>
        <tissue evidence="2">Leaf</tissue>
    </source>
</reference>
<dbReference type="AlphaFoldDB" id="A0A392VQM6"/>
<proteinExistence type="predicted"/>
<comment type="caution">
    <text evidence="2">The sequence shown here is derived from an EMBL/GenBank/DDBJ whole genome shotgun (WGS) entry which is preliminary data.</text>
</comment>
<dbReference type="EMBL" id="LXQA011251682">
    <property type="protein sequence ID" value="MCI90698.1"/>
    <property type="molecule type" value="Genomic_DNA"/>
</dbReference>
<keyword evidence="3" id="KW-1185">Reference proteome</keyword>
<feature type="compositionally biased region" description="Acidic residues" evidence="1">
    <location>
        <begin position="1"/>
        <end position="19"/>
    </location>
</feature>
<name>A0A392VQM6_9FABA</name>
<feature type="non-terminal residue" evidence="2">
    <location>
        <position position="1"/>
    </location>
</feature>
<accession>A0A392VQM6</accession>